<reference evidence="1" key="2">
    <citation type="journal article" date="2015" name="Fish Shellfish Immunol.">
        <title>Early steps in the European eel (Anguilla anguilla)-Vibrio vulnificus interaction in the gills: Role of the RtxA13 toxin.</title>
        <authorList>
            <person name="Callol A."/>
            <person name="Pajuelo D."/>
            <person name="Ebbesson L."/>
            <person name="Teles M."/>
            <person name="MacKenzie S."/>
            <person name="Amaro C."/>
        </authorList>
    </citation>
    <scope>NUCLEOTIDE SEQUENCE</scope>
</reference>
<proteinExistence type="predicted"/>
<accession>A0A0E9WQM5</accession>
<protein>
    <submittedName>
        <fullName evidence="1">Uncharacterized protein</fullName>
    </submittedName>
</protein>
<dbReference type="EMBL" id="GBXM01015981">
    <property type="protein sequence ID" value="JAH92596.1"/>
    <property type="molecule type" value="Transcribed_RNA"/>
</dbReference>
<evidence type="ECO:0000313" key="1">
    <source>
        <dbReference type="EMBL" id="JAH92596.1"/>
    </source>
</evidence>
<organism evidence="1">
    <name type="scientific">Anguilla anguilla</name>
    <name type="common">European freshwater eel</name>
    <name type="synonym">Muraena anguilla</name>
    <dbReference type="NCBI Taxonomy" id="7936"/>
    <lineage>
        <taxon>Eukaryota</taxon>
        <taxon>Metazoa</taxon>
        <taxon>Chordata</taxon>
        <taxon>Craniata</taxon>
        <taxon>Vertebrata</taxon>
        <taxon>Euteleostomi</taxon>
        <taxon>Actinopterygii</taxon>
        <taxon>Neopterygii</taxon>
        <taxon>Teleostei</taxon>
        <taxon>Anguilliformes</taxon>
        <taxon>Anguillidae</taxon>
        <taxon>Anguilla</taxon>
    </lineage>
</organism>
<name>A0A0E9WQM5_ANGAN</name>
<sequence length="72" mass="8433">MNKWHRVFTSYCTDHSTITFLPSYFTNCILVLRVNNRGRCLLDFSFNIRIKIHDSKHAHMIECPNGSKGDCK</sequence>
<reference evidence="1" key="1">
    <citation type="submission" date="2014-11" db="EMBL/GenBank/DDBJ databases">
        <authorList>
            <person name="Amaro Gonzalez C."/>
        </authorList>
    </citation>
    <scope>NUCLEOTIDE SEQUENCE</scope>
</reference>
<dbReference type="AlphaFoldDB" id="A0A0E9WQM5"/>